<dbReference type="Gene3D" id="3.90.226.10">
    <property type="entry name" value="2-enoyl-CoA Hydratase, Chain A, domain 1"/>
    <property type="match status" value="1"/>
</dbReference>
<dbReference type="InterPro" id="IPR001753">
    <property type="entry name" value="Enoyl-CoA_hydra/iso"/>
</dbReference>
<evidence type="ECO:0000313" key="4">
    <source>
        <dbReference type="EMBL" id="OAN50332.1"/>
    </source>
</evidence>
<dbReference type="InterPro" id="IPR018376">
    <property type="entry name" value="Enoyl-CoA_hyd/isom_CS"/>
</dbReference>
<gene>
    <name evidence="4" type="ORF">A6A04_02755</name>
</gene>
<organism evidence="4 5">
    <name type="scientific">Paramagnetospirillum marisnigri</name>
    <dbReference type="NCBI Taxonomy" id="1285242"/>
    <lineage>
        <taxon>Bacteria</taxon>
        <taxon>Pseudomonadati</taxon>
        <taxon>Pseudomonadota</taxon>
        <taxon>Alphaproteobacteria</taxon>
        <taxon>Rhodospirillales</taxon>
        <taxon>Magnetospirillaceae</taxon>
        <taxon>Paramagnetospirillum</taxon>
    </lineage>
</organism>
<evidence type="ECO:0000313" key="5">
    <source>
        <dbReference type="Proteomes" id="UP000078428"/>
    </source>
</evidence>
<dbReference type="EMBL" id="LWQT01000055">
    <property type="protein sequence ID" value="OAN50332.1"/>
    <property type="molecule type" value="Genomic_DNA"/>
</dbReference>
<dbReference type="Pfam" id="PF00378">
    <property type="entry name" value="ECH_1"/>
    <property type="match status" value="1"/>
</dbReference>
<keyword evidence="5" id="KW-1185">Reference proteome</keyword>
<dbReference type="InterPro" id="IPR014748">
    <property type="entry name" value="Enoyl-CoA_hydra_C"/>
</dbReference>
<evidence type="ECO:0000256" key="2">
    <source>
        <dbReference type="ARBA" id="ARBA00023239"/>
    </source>
</evidence>
<accession>A0A178MNH3</accession>
<dbReference type="STRING" id="1285242.A6A04_02755"/>
<evidence type="ECO:0000256" key="3">
    <source>
        <dbReference type="RuleBase" id="RU003707"/>
    </source>
</evidence>
<dbReference type="AlphaFoldDB" id="A0A178MNH3"/>
<dbReference type="OrthoDB" id="7332872at2"/>
<dbReference type="InterPro" id="IPR029045">
    <property type="entry name" value="ClpP/crotonase-like_dom_sf"/>
</dbReference>
<dbReference type="Proteomes" id="UP000078428">
    <property type="component" value="Unassembled WGS sequence"/>
</dbReference>
<dbReference type="NCBIfam" id="NF008506">
    <property type="entry name" value="PRK11423.1"/>
    <property type="match status" value="1"/>
</dbReference>
<comment type="similarity">
    <text evidence="1 3">Belongs to the enoyl-CoA hydratase/isomerase family.</text>
</comment>
<keyword evidence="2" id="KW-0456">Lyase</keyword>
<name>A0A178MNH3_9PROT</name>
<dbReference type="SUPFAM" id="SSF52096">
    <property type="entry name" value="ClpP/crotonase"/>
    <property type="match status" value="1"/>
</dbReference>
<evidence type="ECO:0000256" key="1">
    <source>
        <dbReference type="ARBA" id="ARBA00005254"/>
    </source>
</evidence>
<reference evidence="4 5" key="1">
    <citation type="submission" date="2016-04" db="EMBL/GenBank/DDBJ databases">
        <title>Draft genome sequence of freshwater magnetotactic bacteria Magnetospirillum marisnigri SP-1 and Magnetospirillum moscoviense BB-1.</title>
        <authorList>
            <person name="Koziaeva V."/>
            <person name="Dziuba M.V."/>
            <person name="Ivanov T.M."/>
            <person name="Kuznetsov B."/>
            <person name="Grouzdev D.S."/>
        </authorList>
    </citation>
    <scope>NUCLEOTIDE SEQUENCE [LARGE SCALE GENOMIC DNA]</scope>
    <source>
        <strain evidence="4 5">SP-1</strain>
    </source>
</reference>
<dbReference type="GO" id="GO:0016829">
    <property type="term" value="F:lyase activity"/>
    <property type="evidence" value="ECO:0007669"/>
    <property type="project" value="UniProtKB-KW"/>
</dbReference>
<dbReference type="GO" id="GO:0006635">
    <property type="term" value="P:fatty acid beta-oxidation"/>
    <property type="evidence" value="ECO:0007669"/>
    <property type="project" value="TreeGrafter"/>
</dbReference>
<proteinExistence type="inferred from homology"/>
<dbReference type="PANTHER" id="PTHR11941:SF54">
    <property type="entry name" value="ENOYL-COA HYDRATASE, MITOCHONDRIAL"/>
    <property type="match status" value="1"/>
</dbReference>
<dbReference type="PANTHER" id="PTHR11941">
    <property type="entry name" value="ENOYL-COA HYDRATASE-RELATED"/>
    <property type="match status" value="1"/>
</dbReference>
<comment type="caution">
    <text evidence="4">The sequence shown here is derived from an EMBL/GenBank/DDBJ whole genome shotgun (WGS) entry which is preliminary data.</text>
</comment>
<protein>
    <submittedName>
        <fullName evidence="4">Methylmalonyl-CoA decarboxylase</fullName>
    </submittedName>
</protein>
<sequence>MTLTRFETDGRLAVITMANQAKRNALSDAMITEILESLRQAEAAKARCVILRSEPGVKIWSAGHDISELPKSHRDPLGWSDPLRVVIRAIEEFPAPIIALIEGGVWGGACEMALACDIIVATPDSTFAITPAKLGIPYNVTGLLTFMNAANLHVVKEMAFTARPVDAKRALLVGLINHLVEPREITEFCIEMARGIEKMAPLAIAVMKEELRVLASAHSITPRMFERVQGMRRKVYDSTDYVEGVKAFQEKRPPVFQGE</sequence>
<dbReference type="PROSITE" id="PS00166">
    <property type="entry name" value="ENOYL_COA_HYDRATASE"/>
    <property type="match status" value="1"/>
</dbReference>
<dbReference type="Gene3D" id="1.10.12.10">
    <property type="entry name" value="Lyase 2-enoyl-coa Hydratase, Chain A, domain 2"/>
    <property type="match status" value="1"/>
</dbReference>
<dbReference type="CDD" id="cd06558">
    <property type="entry name" value="crotonase-like"/>
    <property type="match status" value="1"/>
</dbReference>